<feature type="chain" id="PRO_5046204404" evidence="1">
    <location>
        <begin position="23"/>
        <end position="242"/>
    </location>
</feature>
<evidence type="ECO:0000256" key="1">
    <source>
        <dbReference type="SAM" id="SignalP"/>
    </source>
</evidence>
<keyword evidence="3" id="KW-1185">Reference proteome</keyword>
<dbReference type="RefSeq" id="WP_229523930.1">
    <property type="nucleotide sequence ID" value="NZ_JAFFQR010000043.1"/>
</dbReference>
<proteinExistence type="predicted"/>
<sequence>MFKLLIAILLSMLLTSSVMMPAHPSSSQLTGPVRSRLLAVAPEDSSVHFYAVSPSQGLFHSAVLEIGPQRRTFEWSGSADISTVPQLYYKDVNGDGIREAVVIITRASGTGVELQELHIVNAQTMEEYAVESAADAVSRRVQSVVELRDRNRQVHIAIAIDGANTYTMDPKTSAFYDDPAHFTKQLDFRSVVMYAADQPSLGATVSGSVSPTEFVGDLKLNYVYDHERFRVGAITFEASSPF</sequence>
<protein>
    <submittedName>
        <fullName evidence="2">Copper amine oxidase</fullName>
    </submittedName>
</protein>
<dbReference type="EMBL" id="JBHTNZ010000015">
    <property type="protein sequence ID" value="MFD1462260.1"/>
    <property type="molecule type" value="Genomic_DNA"/>
</dbReference>
<name>A0ABW4DC41_9BACL</name>
<reference evidence="3" key="1">
    <citation type="journal article" date="2019" name="Int. J. Syst. Evol. Microbiol.">
        <title>The Global Catalogue of Microorganisms (GCM) 10K type strain sequencing project: providing services to taxonomists for standard genome sequencing and annotation.</title>
        <authorList>
            <consortium name="The Broad Institute Genomics Platform"/>
            <consortium name="The Broad Institute Genome Sequencing Center for Infectious Disease"/>
            <person name="Wu L."/>
            <person name="Ma J."/>
        </authorList>
    </citation>
    <scope>NUCLEOTIDE SEQUENCE [LARGE SCALE GENOMIC DNA]</scope>
    <source>
        <strain evidence="3">CCM 9147</strain>
    </source>
</reference>
<gene>
    <name evidence="2" type="ORF">ACFQ5D_12800</name>
</gene>
<organism evidence="2 3">
    <name type="scientific">Paenibacillus farraposensis</name>
    <dbReference type="NCBI Taxonomy" id="2807095"/>
    <lineage>
        <taxon>Bacteria</taxon>
        <taxon>Bacillati</taxon>
        <taxon>Bacillota</taxon>
        <taxon>Bacilli</taxon>
        <taxon>Bacillales</taxon>
        <taxon>Paenibacillaceae</taxon>
        <taxon>Paenibacillus</taxon>
    </lineage>
</organism>
<evidence type="ECO:0000313" key="3">
    <source>
        <dbReference type="Proteomes" id="UP001597340"/>
    </source>
</evidence>
<keyword evidence="1" id="KW-0732">Signal</keyword>
<feature type="signal peptide" evidence="1">
    <location>
        <begin position="1"/>
        <end position="22"/>
    </location>
</feature>
<dbReference type="Proteomes" id="UP001597340">
    <property type="component" value="Unassembled WGS sequence"/>
</dbReference>
<evidence type="ECO:0000313" key="2">
    <source>
        <dbReference type="EMBL" id="MFD1462260.1"/>
    </source>
</evidence>
<comment type="caution">
    <text evidence="2">The sequence shown here is derived from an EMBL/GenBank/DDBJ whole genome shotgun (WGS) entry which is preliminary data.</text>
</comment>
<accession>A0ABW4DC41</accession>